<dbReference type="EMBL" id="BAAAQK010000012">
    <property type="protein sequence ID" value="GAA1855896.1"/>
    <property type="molecule type" value="Genomic_DNA"/>
</dbReference>
<dbReference type="RefSeq" id="WP_344419035.1">
    <property type="nucleotide sequence ID" value="NZ_BAAAQK010000012.1"/>
</dbReference>
<evidence type="ECO:0000313" key="5">
    <source>
        <dbReference type="Proteomes" id="UP001500449"/>
    </source>
</evidence>
<dbReference type="Gene3D" id="1.10.357.10">
    <property type="entry name" value="Tetracycline Repressor, domain 2"/>
    <property type="match status" value="1"/>
</dbReference>
<feature type="DNA-binding region" description="H-T-H motif" evidence="2">
    <location>
        <begin position="37"/>
        <end position="56"/>
    </location>
</feature>
<proteinExistence type="predicted"/>
<dbReference type="PRINTS" id="PR00455">
    <property type="entry name" value="HTHTETR"/>
</dbReference>
<keyword evidence="1 2" id="KW-0238">DNA-binding</keyword>
<dbReference type="SUPFAM" id="SSF48498">
    <property type="entry name" value="Tetracyclin repressor-like, C-terminal domain"/>
    <property type="match status" value="1"/>
</dbReference>
<evidence type="ECO:0000313" key="4">
    <source>
        <dbReference type="EMBL" id="GAA1855896.1"/>
    </source>
</evidence>
<protein>
    <submittedName>
        <fullName evidence="4">TetR/AcrR family transcriptional regulator</fullName>
    </submittedName>
</protein>
<reference evidence="4 5" key="1">
    <citation type="journal article" date="2019" name="Int. J. Syst. Evol. Microbiol.">
        <title>The Global Catalogue of Microorganisms (GCM) 10K type strain sequencing project: providing services to taxonomists for standard genome sequencing and annotation.</title>
        <authorList>
            <consortium name="The Broad Institute Genomics Platform"/>
            <consortium name="The Broad Institute Genome Sequencing Center for Infectious Disease"/>
            <person name="Wu L."/>
            <person name="Ma J."/>
        </authorList>
    </citation>
    <scope>NUCLEOTIDE SEQUENCE [LARGE SCALE GENOMIC DNA]</scope>
    <source>
        <strain evidence="4 5">JCM 16009</strain>
    </source>
</reference>
<dbReference type="InterPro" id="IPR050109">
    <property type="entry name" value="HTH-type_TetR-like_transc_reg"/>
</dbReference>
<organism evidence="4 5">
    <name type="scientific">Pseudonocardia ailaonensis</name>
    <dbReference type="NCBI Taxonomy" id="367279"/>
    <lineage>
        <taxon>Bacteria</taxon>
        <taxon>Bacillati</taxon>
        <taxon>Actinomycetota</taxon>
        <taxon>Actinomycetes</taxon>
        <taxon>Pseudonocardiales</taxon>
        <taxon>Pseudonocardiaceae</taxon>
        <taxon>Pseudonocardia</taxon>
    </lineage>
</organism>
<keyword evidence="5" id="KW-1185">Reference proteome</keyword>
<evidence type="ECO:0000259" key="3">
    <source>
        <dbReference type="PROSITE" id="PS50977"/>
    </source>
</evidence>
<dbReference type="InterPro" id="IPR001647">
    <property type="entry name" value="HTH_TetR"/>
</dbReference>
<name>A0ABN2N866_9PSEU</name>
<comment type="caution">
    <text evidence="4">The sequence shown here is derived from an EMBL/GenBank/DDBJ whole genome shotgun (WGS) entry which is preliminary data.</text>
</comment>
<dbReference type="Proteomes" id="UP001500449">
    <property type="component" value="Unassembled WGS sequence"/>
</dbReference>
<evidence type="ECO:0000256" key="1">
    <source>
        <dbReference type="ARBA" id="ARBA00023125"/>
    </source>
</evidence>
<dbReference type="InterPro" id="IPR009057">
    <property type="entry name" value="Homeodomain-like_sf"/>
</dbReference>
<dbReference type="PANTHER" id="PTHR30055">
    <property type="entry name" value="HTH-TYPE TRANSCRIPTIONAL REGULATOR RUTR"/>
    <property type="match status" value="1"/>
</dbReference>
<feature type="domain" description="HTH tetR-type" evidence="3">
    <location>
        <begin position="14"/>
        <end position="74"/>
    </location>
</feature>
<evidence type="ECO:0000256" key="2">
    <source>
        <dbReference type="PROSITE-ProRule" id="PRU00335"/>
    </source>
</evidence>
<dbReference type="PANTHER" id="PTHR30055:SF226">
    <property type="entry name" value="HTH-TYPE TRANSCRIPTIONAL REGULATOR PKSA"/>
    <property type="match status" value="1"/>
</dbReference>
<gene>
    <name evidence="4" type="ORF">GCM10009836_40080</name>
</gene>
<dbReference type="PROSITE" id="PS50977">
    <property type="entry name" value="HTH_TETR_2"/>
    <property type="match status" value="1"/>
</dbReference>
<dbReference type="InterPro" id="IPR036271">
    <property type="entry name" value="Tet_transcr_reg_TetR-rel_C_sf"/>
</dbReference>
<dbReference type="SUPFAM" id="SSF46689">
    <property type="entry name" value="Homeodomain-like"/>
    <property type="match status" value="1"/>
</dbReference>
<dbReference type="Pfam" id="PF00440">
    <property type="entry name" value="TetR_N"/>
    <property type="match status" value="1"/>
</dbReference>
<sequence>MPKVLGGSLAAHRDEVRSRVFAALRELLYGRGFDAVTLAGVATAAGVGRSSIYNHFPDRQALLIAFVEHEAGRYVADLEAALAAAPTPTEQLAAFVRLQVQRLTEFHLPPGQALAAALDPSAYRRIAAHADPIGERLSGIVRAGIEAAEMAVPGDPEVVVAMIGSALSAGHLVEGRSDAADTAVEVVLRMVGAGKQG</sequence>
<accession>A0ABN2N866</accession>